<dbReference type="PANTHER" id="PTHR48012:SF10">
    <property type="entry name" value="FI20177P1"/>
    <property type="match status" value="1"/>
</dbReference>
<sequence length="150" mass="16479">MAADVTGTPLTEEAISVIIAESVKGLAYFHQTNHIHRDIKAGNLLLTESGEVKLADFGVSARCKGPNVRANSFIGTPFWMAPEVIRSENDRNNWYDTKSDIWSMGIMVIELADKCPPLADIVRVKPFCYVGADTCLCGGAMFSLDRRLTL</sequence>
<dbReference type="InterPro" id="IPR050629">
    <property type="entry name" value="STE20/SPS1-PAK"/>
</dbReference>
<dbReference type="AlphaFoldDB" id="A0A0L0SH19"/>
<dbReference type="SUPFAM" id="SSF56112">
    <property type="entry name" value="Protein kinase-like (PK-like)"/>
    <property type="match status" value="1"/>
</dbReference>
<dbReference type="eggNOG" id="KOG0587">
    <property type="taxonomic scope" value="Eukaryota"/>
</dbReference>
<evidence type="ECO:0000256" key="1">
    <source>
        <dbReference type="ARBA" id="ARBA00008874"/>
    </source>
</evidence>
<dbReference type="InterPro" id="IPR000719">
    <property type="entry name" value="Prot_kinase_dom"/>
</dbReference>
<keyword evidence="3" id="KW-0808">Transferase</keyword>
<gene>
    <name evidence="10" type="ORF">AMAG_07082</name>
</gene>
<keyword evidence="6" id="KW-0067">ATP-binding</keyword>
<reference evidence="11" key="2">
    <citation type="submission" date="2009-11" db="EMBL/GenBank/DDBJ databases">
        <title>The Genome Sequence of Allomyces macrogynus strain ATCC 38327.</title>
        <authorList>
            <consortium name="The Broad Institute Genome Sequencing Platform"/>
            <person name="Russ C."/>
            <person name="Cuomo C."/>
            <person name="Shea T."/>
            <person name="Young S.K."/>
            <person name="Zeng Q."/>
            <person name="Koehrsen M."/>
            <person name="Haas B."/>
            <person name="Borodovsky M."/>
            <person name="Guigo R."/>
            <person name="Alvarado L."/>
            <person name="Berlin A."/>
            <person name="Borenstein D."/>
            <person name="Chen Z."/>
            <person name="Engels R."/>
            <person name="Freedman E."/>
            <person name="Gellesch M."/>
            <person name="Goldberg J."/>
            <person name="Griggs A."/>
            <person name="Gujja S."/>
            <person name="Heiman D."/>
            <person name="Hepburn T."/>
            <person name="Howarth C."/>
            <person name="Jen D."/>
            <person name="Larson L."/>
            <person name="Lewis B."/>
            <person name="Mehta T."/>
            <person name="Park D."/>
            <person name="Pearson M."/>
            <person name="Roberts A."/>
            <person name="Saif S."/>
            <person name="Shenoy N."/>
            <person name="Sisk P."/>
            <person name="Stolte C."/>
            <person name="Sykes S."/>
            <person name="Walk T."/>
            <person name="White J."/>
            <person name="Yandava C."/>
            <person name="Burger G."/>
            <person name="Gray M.W."/>
            <person name="Holland P.W.H."/>
            <person name="King N."/>
            <person name="Lang F.B.F."/>
            <person name="Roger A.J."/>
            <person name="Ruiz-Trillo I."/>
            <person name="Lander E."/>
            <person name="Nusbaum C."/>
        </authorList>
    </citation>
    <scope>NUCLEOTIDE SEQUENCE [LARGE SCALE GENOMIC DNA]</scope>
    <source>
        <strain evidence="11">ATCC 38327</strain>
    </source>
</reference>
<keyword evidence="5 10" id="KW-0418">Kinase</keyword>
<feature type="domain" description="Protein kinase" evidence="9">
    <location>
        <begin position="1"/>
        <end position="150"/>
    </location>
</feature>
<dbReference type="InterPro" id="IPR011009">
    <property type="entry name" value="Kinase-like_dom_sf"/>
</dbReference>
<dbReference type="PROSITE" id="PS50011">
    <property type="entry name" value="PROTEIN_KINASE_DOM"/>
    <property type="match status" value="1"/>
</dbReference>
<evidence type="ECO:0000256" key="7">
    <source>
        <dbReference type="ARBA" id="ARBA00047899"/>
    </source>
</evidence>
<evidence type="ECO:0000256" key="8">
    <source>
        <dbReference type="ARBA" id="ARBA00048679"/>
    </source>
</evidence>
<protein>
    <submittedName>
        <fullName evidence="10">Serine/threonine protein kinase</fullName>
    </submittedName>
</protein>
<keyword evidence="4" id="KW-0547">Nucleotide-binding</keyword>
<reference evidence="10 11" key="1">
    <citation type="submission" date="2009-11" db="EMBL/GenBank/DDBJ databases">
        <title>Annotation of Allomyces macrogynus ATCC 38327.</title>
        <authorList>
            <consortium name="The Broad Institute Genome Sequencing Platform"/>
            <person name="Russ C."/>
            <person name="Cuomo C."/>
            <person name="Burger G."/>
            <person name="Gray M.W."/>
            <person name="Holland P.W.H."/>
            <person name="King N."/>
            <person name="Lang F.B.F."/>
            <person name="Roger A.J."/>
            <person name="Ruiz-Trillo I."/>
            <person name="Young S.K."/>
            <person name="Zeng Q."/>
            <person name="Gargeya S."/>
            <person name="Fitzgerald M."/>
            <person name="Haas B."/>
            <person name="Abouelleil A."/>
            <person name="Alvarado L."/>
            <person name="Arachchi H.M."/>
            <person name="Berlin A."/>
            <person name="Chapman S.B."/>
            <person name="Gearin G."/>
            <person name="Goldberg J."/>
            <person name="Griggs A."/>
            <person name="Gujja S."/>
            <person name="Hansen M."/>
            <person name="Heiman D."/>
            <person name="Howarth C."/>
            <person name="Larimer J."/>
            <person name="Lui A."/>
            <person name="MacDonald P.J.P."/>
            <person name="McCowen C."/>
            <person name="Montmayeur A."/>
            <person name="Murphy C."/>
            <person name="Neiman D."/>
            <person name="Pearson M."/>
            <person name="Priest M."/>
            <person name="Roberts A."/>
            <person name="Saif S."/>
            <person name="Shea T."/>
            <person name="Sisk P."/>
            <person name="Stolte C."/>
            <person name="Sykes S."/>
            <person name="Wortman J."/>
            <person name="Nusbaum C."/>
            <person name="Birren B."/>
        </authorList>
    </citation>
    <scope>NUCLEOTIDE SEQUENCE [LARGE SCALE GENOMIC DNA]</scope>
    <source>
        <strain evidence="10 11">ATCC 38327</strain>
    </source>
</reference>
<comment type="catalytic activity">
    <reaction evidence="7">
        <text>L-threonyl-[protein] + ATP = O-phospho-L-threonyl-[protein] + ADP + H(+)</text>
        <dbReference type="Rhea" id="RHEA:46608"/>
        <dbReference type="Rhea" id="RHEA-COMP:11060"/>
        <dbReference type="Rhea" id="RHEA-COMP:11605"/>
        <dbReference type="ChEBI" id="CHEBI:15378"/>
        <dbReference type="ChEBI" id="CHEBI:30013"/>
        <dbReference type="ChEBI" id="CHEBI:30616"/>
        <dbReference type="ChEBI" id="CHEBI:61977"/>
        <dbReference type="ChEBI" id="CHEBI:456216"/>
        <dbReference type="EC" id="2.7.11.1"/>
    </reaction>
</comment>
<dbReference type="Pfam" id="PF00069">
    <property type="entry name" value="Pkinase"/>
    <property type="match status" value="1"/>
</dbReference>
<dbReference type="PANTHER" id="PTHR48012">
    <property type="entry name" value="STERILE20-LIKE KINASE, ISOFORM B-RELATED"/>
    <property type="match status" value="1"/>
</dbReference>
<dbReference type="Proteomes" id="UP000054350">
    <property type="component" value="Unassembled WGS sequence"/>
</dbReference>
<dbReference type="VEuPathDB" id="FungiDB:AMAG_07082"/>
<dbReference type="OrthoDB" id="248923at2759"/>
<keyword evidence="11" id="KW-1185">Reference proteome</keyword>
<keyword evidence="2 10" id="KW-0723">Serine/threonine-protein kinase</keyword>
<evidence type="ECO:0000256" key="2">
    <source>
        <dbReference type="ARBA" id="ARBA00022527"/>
    </source>
</evidence>
<dbReference type="EMBL" id="GG745339">
    <property type="protein sequence ID" value="KNE61801.1"/>
    <property type="molecule type" value="Genomic_DNA"/>
</dbReference>
<dbReference type="OMA" id="AQNIMID"/>
<evidence type="ECO:0000259" key="9">
    <source>
        <dbReference type="PROSITE" id="PS50011"/>
    </source>
</evidence>
<dbReference type="STRING" id="578462.A0A0L0SH19"/>
<dbReference type="GO" id="GO:0004674">
    <property type="term" value="F:protein serine/threonine kinase activity"/>
    <property type="evidence" value="ECO:0007669"/>
    <property type="project" value="UniProtKB-KW"/>
</dbReference>
<evidence type="ECO:0000313" key="10">
    <source>
        <dbReference type="EMBL" id="KNE61801.1"/>
    </source>
</evidence>
<accession>A0A0L0SH19</accession>
<evidence type="ECO:0000256" key="5">
    <source>
        <dbReference type="ARBA" id="ARBA00022777"/>
    </source>
</evidence>
<proteinExistence type="inferred from homology"/>
<evidence type="ECO:0000313" key="11">
    <source>
        <dbReference type="Proteomes" id="UP000054350"/>
    </source>
</evidence>
<dbReference type="GO" id="GO:0005737">
    <property type="term" value="C:cytoplasm"/>
    <property type="evidence" value="ECO:0007669"/>
    <property type="project" value="TreeGrafter"/>
</dbReference>
<comment type="catalytic activity">
    <reaction evidence="8">
        <text>L-seryl-[protein] + ATP = O-phospho-L-seryl-[protein] + ADP + H(+)</text>
        <dbReference type="Rhea" id="RHEA:17989"/>
        <dbReference type="Rhea" id="RHEA-COMP:9863"/>
        <dbReference type="Rhea" id="RHEA-COMP:11604"/>
        <dbReference type="ChEBI" id="CHEBI:15378"/>
        <dbReference type="ChEBI" id="CHEBI:29999"/>
        <dbReference type="ChEBI" id="CHEBI:30616"/>
        <dbReference type="ChEBI" id="CHEBI:83421"/>
        <dbReference type="ChEBI" id="CHEBI:456216"/>
        <dbReference type="EC" id="2.7.11.1"/>
    </reaction>
</comment>
<evidence type="ECO:0000256" key="6">
    <source>
        <dbReference type="ARBA" id="ARBA00022840"/>
    </source>
</evidence>
<evidence type="ECO:0000256" key="4">
    <source>
        <dbReference type="ARBA" id="ARBA00022741"/>
    </source>
</evidence>
<organism evidence="10 11">
    <name type="scientific">Allomyces macrogynus (strain ATCC 38327)</name>
    <name type="common">Allomyces javanicus var. macrogynus</name>
    <dbReference type="NCBI Taxonomy" id="578462"/>
    <lineage>
        <taxon>Eukaryota</taxon>
        <taxon>Fungi</taxon>
        <taxon>Fungi incertae sedis</taxon>
        <taxon>Blastocladiomycota</taxon>
        <taxon>Blastocladiomycetes</taxon>
        <taxon>Blastocladiales</taxon>
        <taxon>Blastocladiaceae</taxon>
        <taxon>Allomyces</taxon>
    </lineage>
</organism>
<name>A0A0L0SH19_ALLM3</name>
<dbReference type="SMART" id="SM00220">
    <property type="entry name" value="S_TKc"/>
    <property type="match status" value="1"/>
</dbReference>
<evidence type="ECO:0000256" key="3">
    <source>
        <dbReference type="ARBA" id="ARBA00022679"/>
    </source>
</evidence>
<dbReference type="GO" id="GO:0005524">
    <property type="term" value="F:ATP binding"/>
    <property type="evidence" value="ECO:0007669"/>
    <property type="project" value="UniProtKB-KW"/>
</dbReference>
<dbReference type="Gene3D" id="1.10.510.10">
    <property type="entry name" value="Transferase(Phosphotransferase) domain 1"/>
    <property type="match status" value="1"/>
</dbReference>
<comment type="similarity">
    <text evidence="1">Belongs to the protein kinase superfamily. STE Ser/Thr protein kinase family. STE20 subfamily.</text>
</comment>